<dbReference type="RefSeq" id="WP_051206917.1">
    <property type="nucleotide sequence ID" value="NZ_JAHVIQ010000002.1"/>
</dbReference>
<name>A0A432Z2L5_9GAMM</name>
<dbReference type="InterPro" id="IPR003702">
    <property type="entry name" value="ActCoA_hydro_N"/>
</dbReference>
<dbReference type="Proteomes" id="UP000287022">
    <property type="component" value="Unassembled WGS sequence"/>
</dbReference>
<dbReference type="Gene3D" id="3.40.1080.10">
    <property type="entry name" value="Glutaconate Coenzyme A-transferase"/>
    <property type="match status" value="1"/>
</dbReference>
<feature type="domain" description="N-acetyltransferase" evidence="3">
    <location>
        <begin position="461"/>
        <end position="616"/>
    </location>
</feature>
<reference evidence="5" key="1">
    <citation type="journal article" date="2018" name="Front. Microbiol.">
        <title>Genome-Based Analysis Reveals the Taxonomy and Diversity of the Family Idiomarinaceae.</title>
        <authorList>
            <person name="Liu Y."/>
            <person name="Lai Q."/>
            <person name="Shao Z."/>
        </authorList>
    </citation>
    <scope>NUCLEOTIDE SEQUENCE [LARGE SCALE GENOMIC DNA]</scope>
    <source>
        <strain evidence="5">c121</strain>
    </source>
</reference>
<evidence type="ECO:0000313" key="5">
    <source>
        <dbReference type="Proteomes" id="UP000287022"/>
    </source>
</evidence>
<evidence type="ECO:0000313" key="4">
    <source>
        <dbReference type="EMBL" id="RUO72115.1"/>
    </source>
</evidence>
<dbReference type="InterPro" id="IPR037171">
    <property type="entry name" value="NagB/RpiA_transferase-like"/>
</dbReference>
<dbReference type="AlphaFoldDB" id="A0A432Z2L5"/>
<dbReference type="Pfam" id="PF13336">
    <property type="entry name" value="AcetylCoA_hyd_C"/>
    <property type="match status" value="1"/>
</dbReference>
<dbReference type="STRING" id="1122124.GCA_000423165_01929"/>
<sequence>MGTSQQLTTNDGQRVNWSQLLKSGSRIFLGSHAAVPHALIRDLMAHSRHLHDIEIVQVYALGDNQWAEPEYTQQFKVNTLFIGGEQVRTAVAEGRADYTPCFMSDIPSLFQEGILPLDAALIMVSPADKYGYHSLGVSVDIVSAALRSAKKVIAQVNPQMPVTFGQAFIHKGQIDAFFEAEASLPEIAAPELDAVTERIGQYVSLLIEDGATLQIGFGNICDAVLRYLGNHNDLGVHSELITDGIMELMQKGVINNRRKTYHQHKAVTSFCIGSQTLYDFVDGNPHIGFYPSEYVNSPANIARNDNMISINSAIEVDLTGQVVSDSIGHQFYSGIGGHVDFSRGASMSKGGKPIIALPSTAKDGTISRIVPHLTEGVGVATSRAHVYYVVTEFGVASLRGKSIRERALELIRVAHPKFRQQLLDEVRQHYYVPNYQTIKSVEVPELGPVGFKELCIGGEYFDLRPLNPSDERRLQEFFYSHTKETLQMRYNTVPTQMSREKSCTLVSVDQSSDLALCIVRQKGSAAEIQAVGRYYYLPHDNSCEVAFVTREVYQGKGMASRLLEEMIRIAEQRGLTAMHAYVRAENTKMLAVFERAGFKRMPSEELGEVLLKRPLAGAA</sequence>
<dbReference type="GO" id="GO:0016747">
    <property type="term" value="F:acyltransferase activity, transferring groups other than amino-acyl groups"/>
    <property type="evidence" value="ECO:0007669"/>
    <property type="project" value="InterPro"/>
</dbReference>
<dbReference type="Gene3D" id="3.30.750.70">
    <property type="entry name" value="4-hydroxybutyrate coenzyme like domains"/>
    <property type="match status" value="1"/>
</dbReference>
<dbReference type="GO" id="GO:0008775">
    <property type="term" value="F:acetate CoA-transferase activity"/>
    <property type="evidence" value="ECO:0007669"/>
    <property type="project" value="InterPro"/>
</dbReference>
<evidence type="ECO:0000256" key="1">
    <source>
        <dbReference type="ARBA" id="ARBA00009632"/>
    </source>
</evidence>
<dbReference type="SUPFAM" id="SSF55729">
    <property type="entry name" value="Acyl-CoA N-acyltransferases (Nat)"/>
    <property type="match status" value="1"/>
</dbReference>
<gene>
    <name evidence="4" type="ORF">CWI80_09955</name>
</gene>
<dbReference type="InterPro" id="IPR026888">
    <property type="entry name" value="AcetylCoA_hyd_C"/>
</dbReference>
<comment type="caution">
    <text evidence="4">The sequence shown here is derived from an EMBL/GenBank/DDBJ whole genome shotgun (WGS) entry which is preliminary data.</text>
</comment>
<dbReference type="PANTHER" id="PTHR21432">
    <property type="entry name" value="ACETYL-COA HYDROLASE-RELATED"/>
    <property type="match status" value="1"/>
</dbReference>
<evidence type="ECO:0000259" key="3">
    <source>
        <dbReference type="PROSITE" id="PS51186"/>
    </source>
</evidence>
<keyword evidence="5" id="KW-1185">Reference proteome</keyword>
<dbReference type="InterPro" id="IPR000182">
    <property type="entry name" value="GNAT_dom"/>
</dbReference>
<dbReference type="PROSITE" id="PS51186">
    <property type="entry name" value="GNAT"/>
    <property type="match status" value="1"/>
</dbReference>
<organism evidence="4 5">
    <name type="scientific">Pseudidiomarina sediminum</name>
    <dbReference type="NCBI Taxonomy" id="431675"/>
    <lineage>
        <taxon>Bacteria</taxon>
        <taxon>Pseudomonadati</taxon>
        <taxon>Pseudomonadota</taxon>
        <taxon>Gammaproteobacteria</taxon>
        <taxon>Alteromonadales</taxon>
        <taxon>Idiomarinaceae</taxon>
        <taxon>Pseudidiomarina</taxon>
    </lineage>
</organism>
<dbReference type="InterPro" id="IPR046433">
    <property type="entry name" value="ActCoA_hydro"/>
</dbReference>
<dbReference type="CDD" id="cd04301">
    <property type="entry name" value="NAT_SF"/>
    <property type="match status" value="1"/>
</dbReference>
<keyword evidence="2 4" id="KW-0808">Transferase</keyword>
<evidence type="ECO:0000256" key="2">
    <source>
        <dbReference type="ARBA" id="ARBA00022679"/>
    </source>
</evidence>
<dbReference type="Gene3D" id="3.40.1080.20">
    <property type="entry name" value="Acetyl-CoA hydrolase/transferase C-terminal domain"/>
    <property type="match status" value="1"/>
</dbReference>
<protein>
    <submittedName>
        <fullName evidence="4">4-hydroxybutyrate CoA-transferase</fullName>
    </submittedName>
</protein>
<dbReference type="InterPro" id="IPR016181">
    <property type="entry name" value="Acyl_CoA_acyltransferase"/>
</dbReference>
<dbReference type="Pfam" id="PF02550">
    <property type="entry name" value="AcetylCoA_hydro"/>
    <property type="match status" value="1"/>
</dbReference>
<accession>A0A432Z2L5</accession>
<dbReference type="SUPFAM" id="SSF100950">
    <property type="entry name" value="NagB/RpiA/CoA transferase-like"/>
    <property type="match status" value="2"/>
</dbReference>
<proteinExistence type="inferred from homology"/>
<dbReference type="EMBL" id="PIQE01000003">
    <property type="protein sequence ID" value="RUO72115.1"/>
    <property type="molecule type" value="Genomic_DNA"/>
</dbReference>
<dbReference type="PANTHER" id="PTHR21432:SF20">
    <property type="entry name" value="ACETYL-COA HYDROLASE"/>
    <property type="match status" value="1"/>
</dbReference>
<dbReference type="GO" id="GO:0006083">
    <property type="term" value="P:acetate metabolic process"/>
    <property type="evidence" value="ECO:0007669"/>
    <property type="project" value="InterPro"/>
</dbReference>
<dbReference type="Pfam" id="PF13302">
    <property type="entry name" value="Acetyltransf_3"/>
    <property type="match status" value="1"/>
</dbReference>
<comment type="similarity">
    <text evidence="1">Belongs to the acetyl-CoA hydrolase/transferase family.</text>
</comment>
<dbReference type="Gene3D" id="3.40.630.30">
    <property type="match status" value="1"/>
</dbReference>
<dbReference type="InterPro" id="IPR038460">
    <property type="entry name" value="AcetylCoA_hyd_C_sf"/>
</dbReference>